<dbReference type="InterPro" id="IPR001173">
    <property type="entry name" value="Glyco_trans_2-like"/>
</dbReference>
<dbReference type="Gene3D" id="3.90.550.10">
    <property type="entry name" value="Spore Coat Polysaccharide Biosynthesis Protein SpsA, Chain A"/>
    <property type="match status" value="1"/>
</dbReference>
<accession>A0A239HK44</accession>
<dbReference type="InterPro" id="IPR029044">
    <property type="entry name" value="Nucleotide-diphossugar_trans"/>
</dbReference>
<evidence type="ECO:0000313" key="2">
    <source>
        <dbReference type="EMBL" id="SNS81720.1"/>
    </source>
</evidence>
<name>A0A239HK44_9BURK</name>
<sequence>MSQKQPTFSVIIPNYNNGATLGRAIESVLAQTYPAKEIILIDDGSSDDSAVVAATFGNRIRYVRQQNAGVSAARNYGARLASAEWLTFLDADDVYLPERLAAHARWIAREPDVDFLFADQEYQRPDGKLLRRAIDSSASGRSLLAQHPDRTEIPITQADFEQFIADGFAEIRTLSVPRATFLKLGGFPFDHRIGEDLYFFIRLCAVSRKGGVINVPLAIYYIYPESVLRKDPLGAQRAYVATLESLAAELRTAPHGLRRGWRAKVRHGRLSLAYMYLRMGCKSEALAAVTPLLLRNPSFESLRDVVSIIRGMP</sequence>
<dbReference type="OrthoDB" id="9798249at2"/>
<dbReference type="EMBL" id="FZOT01000007">
    <property type="protein sequence ID" value="SNS81720.1"/>
    <property type="molecule type" value="Genomic_DNA"/>
</dbReference>
<evidence type="ECO:0000259" key="1">
    <source>
        <dbReference type="Pfam" id="PF00535"/>
    </source>
</evidence>
<feature type="domain" description="Glycosyltransferase 2-like" evidence="1">
    <location>
        <begin position="9"/>
        <end position="117"/>
    </location>
</feature>
<evidence type="ECO:0000313" key="3">
    <source>
        <dbReference type="Proteomes" id="UP000198284"/>
    </source>
</evidence>
<gene>
    <name evidence="2" type="ORF">SAMN06265795_10732</name>
</gene>
<organism evidence="2 3">
    <name type="scientific">Noviherbaspirillum humi</name>
    <dbReference type="NCBI Taxonomy" id="1688639"/>
    <lineage>
        <taxon>Bacteria</taxon>
        <taxon>Pseudomonadati</taxon>
        <taxon>Pseudomonadota</taxon>
        <taxon>Betaproteobacteria</taxon>
        <taxon>Burkholderiales</taxon>
        <taxon>Oxalobacteraceae</taxon>
        <taxon>Noviherbaspirillum</taxon>
    </lineage>
</organism>
<dbReference type="Proteomes" id="UP000198284">
    <property type="component" value="Unassembled WGS sequence"/>
</dbReference>
<protein>
    <submittedName>
        <fullName evidence="2">Glycosyltransferase involved in cell wall bisynthesis</fullName>
    </submittedName>
</protein>
<reference evidence="2 3" key="1">
    <citation type="submission" date="2017-06" db="EMBL/GenBank/DDBJ databases">
        <authorList>
            <person name="Kim H.J."/>
            <person name="Triplett B.A."/>
        </authorList>
    </citation>
    <scope>NUCLEOTIDE SEQUENCE [LARGE SCALE GENOMIC DNA]</scope>
    <source>
        <strain evidence="2 3">U15</strain>
    </source>
</reference>
<dbReference type="SUPFAM" id="SSF53448">
    <property type="entry name" value="Nucleotide-diphospho-sugar transferases"/>
    <property type="match status" value="1"/>
</dbReference>
<dbReference type="PANTHER" id="PTHR43685:SF2">
    <property type="entry name" value="GLYCOSYLTRANSFERASE 2-LIKE DOMAIN-CONTAINING PROTEIN"/>
    <property type="match status" value="1"/>
</dbReference>
<proteinExistence type="predicted"/>
<keyword evidence="3" id="KW-1185">Reference proteome</keyword>
<keyword evidence="2" id="KW-0808">Transferase</keyword>
<dbReference type="PANTHER" id="PTHR43685">
    <property type="entry name" value="GLYCOSYLTRANSFERASE"/>
    <property type="match status" value="1"/>
</dbReference>
<dbReference type="InterPro" id="IPR050834">
    <property type="entry name" value="Glycosyltransf_2"/>
</dbReference>
<dbReference type="GO" id="GO:0016740">
    <property type="term" value="F:transferase activity"/>
    <property type="evidence" value="ECO:0007669"/>
    <property type="project" value="UniProtKB-KW"/>
</dbReference>
<dbReference type="AlphaFoldDB" id="A0A239HK44"/>
<dbReference type="Pfam" id="PF00535">
    <property type="entry name" value="Glycos_transf_2"/>
    <property type="match status" value="1"/>
</dbReference>
<dbReference type="RefSeq" id="WP_089399630.1">
    <property type="nucleotide sequence ID" value="NZ_FZOT01000007.1"/>
</dbReference>